<organism evidence="3 4">
    <name type="scientific">Malassezia cuniculi</name>
    <dbReference type="NCBI Taxonomy" id="948313"/>
    <lineage>
        <taxon>Eukaryota</taxon>
        <taxon>Fungi</taxon>
        <taxon>Dikarya</taxon>
        <taxon>Basidiomycota</taxon>
        <taxon>Ustilaginomycotina</taxon>
        <taxon>Malasseziomycetes</taxon>
        <taxon>Malasseziales</taxon>
        <taxon>Malasseziaceae</taxon>
        <taxon>Malassezia</taxon>
    </lineage>
</organism>
<dbReference type="InterPro" id="IPR037445">
    <property type="entry name" value="MAGE"/>
</dbReference>
<name>A0AAF0J4H8_9BASI</name>
<dbReference type="InterPro" id="IPR041898">
    <property type="entry name" value="MAGE_WH1"/>
</dbReference>
<keyword evidence="1" id="KW-0472">Membrane</keyword>
<dbReference type="InterPro" id="IPR002190">
    <property type="entry name" value="MHD_dom"/>
</dbReference>
<feature type="domain" description="MAGE" evidence="2">
    <location>
        <begin position="54"/>
        <end position="289"/>
    </location>
</feature>
<sequence length="326" mass="35543">MRSDTRDASDWLDELLDTQLDGQPIRAHTGITNSVRGAALALGHDETKRKAGDLVRMALCAEFRREPLRRDDLARVVIGKEGTRAFPIILAQAQLMLRDTFGMELVELRARGAENPALAEQAAALDEQLGRKRAKTEDKKDTRRVYALKSTLPDALIASLALSDTPALDWSASDGHAGSMGLLYVILAIILLSGRRCSSVRLRAYLAQLSLSADRVLPSSLQPVGVDDTQPLTQARGRTDPLDLDAYLGVLQRQSYIESIRLPSSGEAQQKSEWRWGARAEVEIGEHAIASFIAQLFAPPKSEDGSSAAADDIKQRIERAAGTPLV</sequence>
<dbReference type="GO" id="GO:0006281">
    <property type="term" value="P:DNA repair"/>
    <property type="evidence" value="ECO:0007669"/>
    <property type="project" value="TreeGrafter"/>
</dbReference>
<dbReference type="EMBL" id="CP119877">
    <property type="protein sequence ID" value="WFD33462.1"/>
    <property type="molecule type" value="Genomic_DNA"/>
</dbReference>
<accession>A0AAF0J4H8</accession>
<feature type="transmembrane region" description="Helical" evidence="1">
    <location>
        <begin position="175"/>
        <end position="193"/>
    </location>
</feature>
<dbReference type="PANTHER" id="PTHR11736">
    <property type="entry name" value="MELANOMA-ASSOCIATED ANTIGEN MAGE ANTIGEN"/>
    <property type="match status" value="1"/>
</dbReference>
<evidence type="ECO:0000259" key="2">
    <source>
        <dbReference type="SMART" id="SM01373"/>
    </source>
</evidence>
<keyword evidence="1" id="KW-1133">Transmembrane helix</keyword>
<gene>
    <name evidence="3" type="ORF">MCUN1_000275</name>
</gene>
<keyword evidence="4" id="KW-1185">Reference proteome</keyword>
<evidence type="ECO:0000313" key="3">
    <source>
        <dbReference type="EMBL" id="WFD33462.1"/>
    </source>
</evidence>
<dbReference type="AlphaFoldDB" id="A0AAF0J4H8"/>
<dbReference type="InterPro" id="IPR041899">
    <property type="entry name" value="MAGE_WH2"/>
</dbReference>
<dbReference type="Gene3D" id="1.10.10.1210">
    <property type="entry name" value="MAGE homology domain, winged helix WH2 motif"/>
    <property type="match status" value="1"/>
</dbReference>
<evidence type="ECO:0000313" key="4">
    <source>
        <dbReference type="Proteomes" id="UP001219933"/>
    </source>
</evidence>
<dbReference type="Pfam" id="PF01454">
    <property type="entry name" value="MAGE"/>
    <property type="match status" value="1"/>
</dbReference>
<dbReference type="PANTHER" id="PTHR11736:SF14">
    <property type="entry name" value="NSE3 HOMOLOG, SMC5-SMC6 COMPLEX COMPONENT"/>
    <property type="match status" value="1"/>
</dbReference>
<dbReference type="Gene3D" id="1.10.10.1200">
    <property type="entry name" value="MAGE homology domain, winged helix WH1 motif"/>
    <property type="match status" value="1"/>
</dbReference>
<dbReference type="SMART" id="SM01373">
    <property type="entry name" value="MAGE"/>
    <property type="match status" value="1"/>
</dbReference>
<reference evidence="3" key="1">
    <citation type="submission" date="2023-03" db="EMBL/GenBank/DDBJ databases">
        <title>Mating type loci evolution in Malassezia.</title>
        <authorList>
            <person name="Coelho M.A."/>
        </authorList>
    </citation>
    <scope>NUCLEOTIDE SEQUENCE</scope>
    <source>
        <strain evidence="3">CBS 11721</strain>
    </source>
</reference>
<dbReference type="GO" id="GO:0005634">
    <property type="term" value="C:nucleus"/>
    <property type="evidence" value="ECO:0007669"/>
    <property type="project" value="TreeGrafter"/>
</dbReference>
<keyword evidence="1" id="KW-0812">Transmembrane</keyword>
<feature type="transmembrane region" description="Helical" evidence="1">
    <location>
        <begin position="145"/>
        <end position="163"/>
    </location>
</feature>
<protein>
    <recommendedName>
        <fullName evidence="2">MAGE domain-containing protein</fullName>
    </recommendedName>
</protein>
<evidence type="ECO:0000256" key="1">
    <source>
        <dbReference type="SAM" id="Phobius"/>
    </source>
</evidence>
<proteinExistence type="predicted"/>
<dbReference type="Proteomes" id="UP001219933">
    <property type="component" value="Chromosome 1"/>
</dbReference>